<dbReference type="Gene3D" id="3.80.10.10">
    <property type="entry name" value="Ribonuclease Inhibitor"/>
    <property type="match status" value="1"/>
</dbReference>
<keyword evidence="2" id="KW-1185">Reference proteome</keyword>
<protein>
    <submittedName>
        <fullName evidence="1">Uncharacterized protein</fullName>
    </submittedName>
</protein>
<dbReference type="EMBL" id="MU155470">
    <property type="protein sequence ID" value="KAF9473099.1"/>
    <property type="molecule type" value="Genomic_DNA"/>
</dbReference>
<comment type="caution">
    <text evidence="1">The sequence shown here is derived from an EMBL/GenBank/DDBJ whole genome shotgun (WGS) entry which is preliminary data.</text>
</comment>
<dbReference type="InterPro" id="IPR032675">
    <property type="entry name" value="LRR_dom_sf"/>
</dbReference>
<name>A0A9P5YR17_9AGAR</name>
<reference evidence="1" key="1">
    <citation type="submission" date="2020-11" db="EMBL/GenBank/DDBJ databases">
        <authorList>
            <consortium name="DOE Joint Genome Institute"/>
            <person name="Ahrendt S."/>
            <person name="Riley R."/>
            <person name="Andreopoulos W."/>
            <person name="Labutti K."/>
            <person name="Pangilinan J."/>
            <person name="Ruiz-Duenas F.J."/>
            <person name="Barrasa J.M."/>
            <person name="Sanchez-Garcia M."/>
            <person name="Camarero S."/>
            <person name="Miyauchi S."/>
            <person name="Serrano A."/>
            <person name="Linde D."/>
            <person name="Babiker R."/>
            <person name="Drula E."/>
            <person name="Ayuso-Fernandez I."/>
            <person name="Pacheco R."/>
            <person name="Padilla G."/>
            <person name="Ferreira P."/>
            <person name="Barriuso J."/>
            <person name="Kellner H."/>
            <person name="Castanera R."/>
            <person name="Alfaro M."/>
            <person name="Ramirez L."/>
            <person name="Pisabarro A.G."/>
            <person name="Kuo A."/>
            <person name="Tritt A."/>
            <person name="Lipzen A."/>
            <person name="He G."/>
            <person name="Yan M."/>
            <person name="Ng V."/>
            <person name="Cullen D."/>
            <person name="Martin F."/>
            <person name="Rosso M.-N."/>
            <person name="Henrissat B."/>
            <person name="Hibbett D."/>
            <person name="Martinez A.T."/>
            <person name="Grigoriev I.V."/>
        </authorList>
    </citation>
    <scope>NUCLEOTIDE SEQUENCE</scope>
    <source>
        <strain evidence="1">CIRM-BRFM 674</strain>
    </source>
</reference>
<dbReference type="AlphaFoldDB" id="A0A9P5YR17"/>
<proteinExistence type="predicted"/>
<sequence length="305" mass="34562">MCPNLCALGLDIGDHPEATFRNIESISLVPPPLEHLYLSSGKLFGFTKTMSRFPWCSLTYITIRHIAISLRFWFSLLHSTPSMQSIYVDVHQGSLDLDSENLTERIVLQHLTSLFITITSENRIDVNIMFTNIFLPSLHTLSVLSSWLEHQSIANVHNILETAPNLKTLAIGEYFLSPRSLWDFVPTIINGLIGEKVPIWTHNPHLTHLQFVSIFLNGESIKFVEEAIPMFVRHIFSPDSEWLGLERSDCPIRTISIVNNALEKISDATLSKLCKHISDSAGNVQVELTQTSLACQEWEARRIWG</sequence>
<accession>A0A9P5YR17</accession>
<dbReference type="SUPFAM" id="SSF52047">
    <property type="entry name" value="RNI-like"/>
    <property type="match status" value="1"/>
</dbReference>
<evidence type="ECO:0000313" key="1">
    <source>
        <dbReference type="EMBL" id="KAF9473099.1"/>
    </source>
</evidence>
<organism evidence="1 2">
    <name type="scientific">Pholiota conissans</name>
    <dbReference type="NCBI Taxonomy" id="109636"/>
    <lineage>
        <taxon>Eukaryota</taxon>
        <taxon>Fungi</taxon>
        <taxon>Dikarya</taxon>
        <taxon>Basidiomycota</taxon>
        <taxon>Agaricomycotina</taxon>
        <taxon>Agaricomycetes</taxon>
        <taxon>Agaricomycetidae</taxon>
        <taxon>Agaricales</taxon>
        <taxon>Agaricineae</taxon>
        <taxon>Strophariaceae</taxon>
        <taxon>Pholiota</taxon>
    </lineage>
</organism>
<dbReference type="Proteomes" id="UP000807469">
    <property type="component" value="Unassembled WGS sequence"/>
</dbReference>
<gene>
    <name evidence="1" type="ORF">BDN70DRAFT_997819</name>
</gene>
<evidence type="ECO:0000313" key="2">
    <source>
        <dbReference type="Proteomes" id="UP000807469"/>
    </source>
</evidence>